<evidence type="ECO:0000313" key="2">
    <source>
        <dbReference type="Proteomes" id="UP001177023"/>
    </source>
</evidence>
<dbReference type="Proteomes" id="UP001177023">
    <property type="component" value="Unassembled WGS sequence"/>
</dbReference>
<comment type="caution">
    <text evidence="1">The sequence shown here is derived from an EMBL/GenBank/DDBJ whole genome shotgun (WGS) entry which is preliminary data.</text>
</comment>
<accession>A0AA36G1N5</accession>
<reference evidence="1" key="1">
    <citation type="submission" date="2023-06" db="EMBL/GenBank/DDBJ databases">
        <authorList>
            <person name="Delattre M."/>
        </authorList>
    </citation>
    <scope>NUCLEOTIDE SEQUENCE</scope>
    <source>
        <strain evidence="1">AF72</strain>
    </source>
</reference>
<gene>
    <name evidence="1" type="ORF">MSPICULIGERA_LOCUS13271</name>
</gene>
<dbReference type="AlphaFoldDB" id="A0AA36G1N5"/>
<keyword evidence="2" id="KW-1185">Reference proteome</keyword>
<protein>
    <submittedName>
        <fullName evidence="1">Uncharacterized protein</fullName>
    </submittedName>
</protein>
<name>A0AA36G1N5_9BILA</name>
<dbReference type="EMBL" id="CATQJA010002634">
    <property type="protein sequence ID" value="CAJ0574951.1"/>
    <property type="molecule type" value="Genomic_DNA"/>
</dbReference>
<proteinExistence type="predicted"/>
<sequence>MNNLEVQPEIDNFMELGLDGDDDSSAIRRSKPLNVKFKEIFICDLTEGEITEDVINFIRDSAEQLAYMVSLVEDQSMLYRRFKNSRVRFDCFDFLVCFHAYHKRLIDEWLAYKRDLVSITSCAPRSYYDYEENIWKKAFVGYDVQFIEDRLAVITRSDGKTVTSVFRQGAVP</sequence>
<feature type="non-terminal residue" evidence="1">
    <location>
        <position position="172"/>
    </location>
</feature>
<organism evidence="1 2">
    <name type="scientific">Mesorhabditis spiculigera</name>
    <dbReference type="NCBI Taxonomy" id="96644"/>
    <lineage>
        <taxon>Eukaryota</taxon>
        <taxon>Metazoa</taxon>
        <taxon>Ecdysozoa</taxon>
        <taxon>Nematoda</taxon>
        <taxon>Chromadorea</taxon>
        <taxon>Rhabditida</taxon>
        <taxon>Rhabditina</taxon>
        <taxon>Rhabditomorpha</taxon>
        <taxon>Rhabditoidea</taxon>
        <taxon>Rhabditidae</taxon>
        <taxon>Mesorhabditinae</taxon>
        <taxon>Mesorhabditis</taxon>
    </lineage>
</organism>
<evidence type="ECO:0000313" key="1">
    <source>
        <dbReference type="EMBL" id="CAJ0574951.1"/>
    </source>
</evidence>